<feature type="domain" description="O-methyltransferase dimerisation" evidence="4">
    <location>
        <begin position="3"/>
        <end position="71"/>
    </location>
</feature>
<protein>
    <submittedName>
        <fullName evidence="5">Isoliquiritigenin 2'-O-methyltransferase</fullName>
        <ecNumber evidence="5">2.1.1.76</ecNumber>
    </submittedName>
</protein>
<organism evidence="5 6">
    <name type="scientific">Cajanus cajan</name>
    <name type="common">Pigeon pea</name>
    <name type="synonym">Cajanus indicus</name>
    <dbReference type="NCBI Taxonomy" id="3821"/>
    <lineage>
        <taxon>Eukaryota</taxon>
        <taxon>Viridiplantae</taxon>
        <taxon>Streptophyta</taxon>
        <taxon>Embryophyta</taxon>
        <taxon>Tracheophyta</taxon>
        <taxon>Spermatophyta</taxon>
        <taxon>Magnoliopsida</taxon>
        <taxon>eudicotyledons</taxon>
        <taxon>Gunneridae</taxon>
        <taxon>Pentapetalae</taxon>
        <taxon>rosids</taxon>
        <taxon>fabids</taxon>
        <taxon>Fabales</taxon>
        <taxon>Fabaceae</taxon>
        <taxon>Papilionoideae</taxon>
        <taxon>50 kb inversion clade</taxon>
        <taxon>NPAAA clade</taxon>
        <taxon>indigoferoid/millettioid clade</taxon>
        <taxon>Phaseoleae</taxon>
        <taxon>Cajanus</taxon>
    </lineage>
</organism>
<dbReference type="InterPro" id="IPR036388">
    <property type="entry name" value="WH-like_DNA-bd_sf"/>
</dbReference>
<name>A0A151QV14_CAJCA</name>
<dbReference type="InterPro" id="IPR036390">
    <property type="entry name" value="WH_DNA-bd_sf"/>
</dbReference>
<evidence type="ECO:0000313" key="5">
    <source>
        <dbReference type="EMBL" id="KYP34035.1"/>
    </source>
</evidence>
<dbReference type="EC" id="2.1.1.76" evidence="5"/>
<proteinExistence type="predicted"/>
<reference evidence="5" key="1">
    <citation type="journal article" date="2012" name="Nat. Biotechnol.">
        <title>Draft genome sequence of pigeonpea (Cajanus cajan), an orphan legume crop of resource-poor farmers.</title>
        <authorList>
            <person name="Varshney R.K."/>
            <person name="Chen W."/>
            <person name="Li Y."/>
            <person name="Bharti A.K."/>
            <person name="Saxena R.K."/>
            <person name="Schlueter J.A."/>
            <person name="Donoghue M.T."/>
            <person name="Azam S."/>
            <person name="Fan G."/>
            <person name="Whaley A.M."/>
            <person name="Farmer A.D."/>
            <person name="Sheridan J."/>
            <person name="Iwata A."/>
            <person name="Tuteja R."/>
            <person name="Penmetsa R.V."/>
            <person name="Wu W."/>
            <person name="Upadhyaya H.D."/>
            <person name="Yang S.P."/>
            <person name="Shah T."/>
            <person name="Saxena K.B."/>
            <person name="Michael T."/>
            <person name="McCombie W.R."/>
            <person name="Yang B."/>
            <person name="Zhang G."/>
            <person name="Yang H."/>
            <person name="Wang J."/>
            <person name="Spillane C."/>
            <person name="Cook D.R."/>
            <person name="May G.D."/>
            <person name="Xu X."/>
            <person name="Jackson S.A."/>
        </authorList>
    </citation>
    <scope>NUCLEOTIDE SEQUENCE [LARGE SCALE GENOMIC DNA]</scope>
</reference>
<evidence type="ECO:0000256" key="2">
    <source>
        <dbReference type="ARBA" id="ARBA00022679"/>
    </source>
</evidence>
<evidence type="ECO:0000313" key="6">
    <source>
        <dbReference type="Proteomes" id="UP000075243"/>
    </source>
</evidence>
<keyword evidence="2 5" id="KW-0808">Transferase</keyword>
<dbReference type="FunFam" id="1.10.10.10:FF:000357">
    <property type="entry name" value="Caffeic acid 3-O-methyltransferase"/>
    <property type="match status" value="1"/>
</dbReference>
<keyword evidence="3" id="KW-0949">S-adenosyl-L-methionine</keyword>
<dbReference type="SUPFAM" id="SSF46785">
    <property type="entry name" value="Winged helix' DNA-binding domain"/>
    <property type="match status" value="1"/>
</dbReference>
<dbReference type="InterPro" id="IPR012967">
    <property type="entry name" value="COMT_dimerisation"/>
</dbReference>
<dbReference type="GO" id="GO:0032259">
    <property type="term" value="P:methylation"/>
    <property type="evidence" value="ECO:0007669"/>
    <property type="project" value="UniProtKB-KW"/>
</dbReference>
<dbReference type="Gene3D" id="1.10.10.10">
    <property type="entry name" value="Winged helix-like DNA-binding domain superfamily/Winged helix DNA-binding domain"/>
    <property type="match status" value="1"/>
</dbReference>
<dbReference type="EMBL" id="KQ484698">
    <property type="protein sequence ID" value="KYP34035.1"/>
    <property type="molecule type" value="Genomic_DNA"/>
</dbReference>
<dbReference type="Gramene" id="C.cajan_45647.t">
    <property type="protein sequence ID" value="C.cajan_45647.t.cds1"/>
    <property type="gene ID" value="C.cajan_45647"/>
</dbReference>
<keyword evidence="6" id="KW-1185">Reference proteome</keyword>
<evidence type="ECO:0000259" key="4">
    <source>
        <dbReference type="Pfam" id="PF08100"/>
    </source>
</evidence>
<sequence>MNNLLGSVYSGVLKASIELNLFEIIAKASVVGVSTSDIATQLPTQHPELAGRLDRMLCLLASNFLLICSTRTN</sequence>
<dbReference type="GO" id="GO:0030755">
    <property type="term" value="F:quercetin 3-O-methyltransferase activity"/>
    <property type="evidence" value="ECO:0007669"/>
    <property type="project" value="UniProtKB-EC"/>
</dbReference>
<dbReference type="GO" id="GO:0046983">
    <property type="term" value="F:protein dimerization activity"/>
    <property type="evidence" value="ECO:0007669"/>
    <property type="project" value="InterPro"/>
</dbReference>
<dbReference type="Pfam" id="PF08100">
    <property type="entry name" value="Dimerisation"/>
    <property type="match status" value="1"/>
</dbReference>
<gene>
    <name evidence="5" type="ORF">KK1_045050</name>
</gene>
<accession>A0A151QV14</accession>
<dbReference type="Proteomes" id="UP000075243">
    <property type="component" value="Unassembled WGS sequence"/>
</dbReference>
<keyword evidence="1 5" id="KW-0489">Methyltransferase</keyword>
<evidence type="ECO:0000256" key="1">
    <source>
        <dbReference type="ARBA" id="ARBA00022603"/>
    </source>
</evidence>
<dbReference type="AlphaFoldDB" id="A0A151QV14"/>
<evidence type="ECO:0000256" key="3">
    <source>
        <dbReference type="ARBA" id="ARBA00022691"/>
    </source>
</evidence>